<feature type="domain" description="CRAL-TRIO" evidence="2">
    <location>
        <begin position="105"/>
        <end position="298"/>
    </location>
</feature>
<dbReference type="Pfam" id="PF03765">
    <property type="entry name" value="CRAL_TRIO_N"/>
    <property type="match status" value="1"/>
</dbReference>
<dbReference type="InterPro" id="IPR011074">
    <property type="entry name" value="CRAL/TRIO_N_dom"/>
</dbReference>
<dbReference type="OrthoDB" id="30289at2759"/>
<dbReference type="PANTHER" id="PTHR45657">
    <property type="entry name" value="CRAL-TRIO DOMAIN-CONTAINING PROTEIN YKL091C-RELATED"/>
    <property type="match status" value="1"/>
</dbReference>
<name>A0A2J6PRA0_9HELO</name>
<dbReference type="PANTHER" id="PTHR45657:SF3">
    <property type="entry name" value="TRANSPORTER, PUTATIVE (AFU_ORTHOLOGUE AFUA_5G09260)-RELATED"/>
    <property type="match status" value="1"/>
</dbReference>
<dbReference type="InterPro" id="IPR036865">
    <property type="entry name" value="CRAL-TRIO_dom_sf"/>
</dbReference>
<dbReference type="SUPFAM" id="SSF46938">
    <property type="entry name" value="CRAL/TRIO N-terminal domain"/>
    <property type="match status" value="1"/>
</dbReference>
<dbReference type="Proteomes" id="UP000235672">
    <property type="component" value="Unassembled WGS sequence"/>
</dbReference>
<feature type="region of interest" description="Disordered" evidence="1">
    <location>
        <begin position="395"/>
        <end position="419"/>
    </location>
</feature>
<evidence type="ECO:0000259" key="2">
    <source>
        <dbReference type="PROSITE" id="PS50191"/>
    </source>
</evidence>
<organism evidence="3 4">
    <name type="scientific">Hyaloscypha hepaticicola</name>
    <dbReference type="NCBI Taxonomy" id="2082293"/>
    <lineage>
        <taxon>Eukaryota</taxon>
        <taxon>Fungi</taxon>
        <taxon>Dikarya</taxon>
        <taxon>Ascomycota</taxon>
        <taxon>Pezizomycotina</taxon>
        <taxon>Leotiomycetes</taxon>
        <taxon>Helotiales</taxon>
        <taxon>Hyaloscyphaceae</taxon>
        <taxon>Hyaloscypha</taxon>
    </lineage>
</organism>
<dbReference type="PROSITE" id="PS50191">
    <property type="entry name" value="CRAL_TRIO"/>
    <property type="match status" value="1"/>
</dbReference>
<dbReference type="SUPFAM" id="SSF52087">
    <property type="entry name" value="CRAL/TRIO domain"/>
    <property type="match status" value="1"/>
</dbReference>
<evidence type="ECO:0000313" key="3">
    <source>
        <dbReference type="EMBL" id="PMD16548.1"/>
    </source>
</evidence>
<keyword evidence="4" id="KW-1185">Reference proteome</keyword>
<dbReference type="STRING" id="1745343.A0A2J6PRA0"/>
<dbReference type="Pfam" id="PF00650">
    <property type="entry name" value="CRAL_TRIO"/>
    <property type="match status" value="1"/>
</dbReference>
<dbReference type="CDD" id="cd00170">
    <property type="entry name" value="SEC14"/>
    <property type="match status" value="1"/>
</dbReference>
<evidence type="ECO:0000313" key="4">
    <source>
        <dbReference type="Proteomes" id="UP000235672"/>
    </source>
</evidence>
<evidence type="ECO:0000256" key="1">
    <source>
        <dbReference type="SAM" id="MobiDB-lite"/>
    </source>
</evidence>
<dbReference type="SMART" id="SM01100">
    <property type="entry name" value="CRAL_TRIO_N"/>
    <property type="match status" value="1"/>
</dbReference>
<proteinExistence type="predicted"/>
<dbReference type="EMBL" id="KZ613505">
    <property type="protein sequence ID" value="PMD16548.1"/>
    <property type="molecule type" value="Genomic_DNA"/>
</dbReference>
<dbReference type="InterPro" id="IPR036273">
    <property type="entry name" value="CRAL/TRIO_N_dom_sf"/>
</dbReference>
<protein>
    <submittedName>
        <fullName evidence="3">CRAL/TRIO domain-containing protein</fullName>
    </submittedName>
</protein>
<dbReference type="Gene3D" id="1.10.8.20">
    <property type="entry name" value="N-terminal domain of phosphatidylinositol transfer protein sec14p"/>
    <property type="match status" value="1"/>
</dbReference>
<accession>A0A2J6PRA0</accession>
<dbReference type="InterPro" id="IPR051026">
    <property type="entry name" value="PI/PC_transfer"/>
</dbReference>
<feature type="region of interest" description="Disordered" evidence="1">
    <location>
        <begin position="490"/>
        <end position="510"/>
    </location>
</feature>
<gene>
    <name evidence="3" type="ORF">NA56DRAFT_312805</name>
</gene>
<dbReference type="Gene3D" id="3.40.525.10">
    <property type="entry name" value="CRAL-TRIO lipid binding domain"/>
    <property type="match status" value="1"/>
</dbReference>
<dbReference type="InterPro" id="IPR001251">
    <property type="entry name" value="CRAL-TRIO_dom"/>
</dbReference>
<sequence length="539" mass="59591">MSSDGPAHRVQSAVVEYGYPQGHLGHLNSDEEAAFKNFKIVCEERGYYKPGTDDEPGTHDDPTLLRFLRARRFIVQDALKQFTDTEDWRKANQLDQLYETIDIEQYDETRRLYPQWTGRRDRRGIPVYVYEVKHLNSKRMAAYEKSAKETNSKAQTDGKTSPKLLRLFALYENLTRFVMPLCTALMDRDHARTPITQSNNIVDISGVGLKQFWNLRGHMQDASTLATAHYPETLDRIFIIGAPAFFPTVWGWIKRWFDPITTSKIFILSHHDLLPTLESFIDPANIPKKYGGQLDYTFGDNPVLDPALTQVLTFEDGKKEFPLGPMYWINNGNKEVRDKGFEMRAVAVGSEGGKQRSEKICKISTQYPATATEMNGHAEPVLVRKELLTAPTETDLPSTIDNAALPSQTEPAKASDDANTEVNGAPIVQEGELIPASRPEPVTFVTATEGVDTLNEKTGNLALNGNGPHQTRTANLLEPNLATNGDVATENTHQHHSAGDGTDPAVGGGVEEADAAHTGANHGAPGLVEKVKGKVGITA</sequence>
<reference evidence="3 4" key="1">
    <citation type="submission" date="2016-05" db="EMBL/GenBank/DDBJ databases">
        <title>A degradative enzymes factory behind the ericoid mycorrhizal symbiosis.</title>
        <authorList>
            <consortium name="DOE Joint Genome Institute"/>
            <person name="Martino E."/>
            <person name="Morin E."/>
            <person name="Grelet G."/>
            <person name="Kuo A."/>
            <person name="Kohler A."/>
            <person name="Daghino S."/>
            <person name="Barry K."/>
            <person name="Choi C."/>
            <person name="Cichocki N."/>
            <person name="Clum A."/>
            <person name="Copeland A."/>
            <person name="Hainaut M."/>
            <person name="Haridas S."/>
            <person name="Labutti K."/>
            <person name="Lindquist E."/>
            <person name="Lipzen A."/>
            <person name="Khouja H.-R."/>
            <person name="Murat C."/>
            <person name="Ohm R."/>
            <person name="Olson A."/>
            <person name="Spatafora J."/>
            <person name="Veneault-Fourrey C."/>
            <person name="Henrissat B."/>
            <person name="Grigoriev I."/>
            <person name="Martin F."/>
            <person name="Perotto S."/>
        </authorList>
    </citation>
    <scope>NUCLEOTIDE SEQUENCE [LARGE SCALE GENOMIC DNA]</scope>
    <source>
        <strain evidence="3 4">UAMH 7357</strain>
    </source>
</reference>
<feature type="compositionally biased region" description="Polar residues" evidence="1">
    <location>
        <begin position="395"/>
        <end position="410"/>
    </location>
</feature>
<dbReference type="SMART" id="SM00516">
    <property type="entry name" value="SEC14"/>
    <property type="match status" value="1"/>
</dbReference>
<dbReference type="AlphaFoldDB" id="A0A2J6PRA0"/>